<dbReference type="InterPro" id="IPR045518">
    <property type="entry name" value="2EXR"/>
</dbReference>
<dbReference type="RefSeq" id="XP_038815953.1">
    <property type="nucleotide sequence ID" value="XM_038948276.1"/>
</dbReference>
<organism evidence="2 3">
    <name type="scientific">Botrytis deweyae</name>
    <dbReference type="NCBI Taxonomy" id="2478750"/>
    <lineage>
        <taxon>Eukaryota</taxon>
        <taxon>Fungi</taxon>
        <taxon>Dikarya</taxon>
        <taxon>Ascomycota</taxon>
        <taxon>Pezizomycotina</taxon>
        <taxon>Leotiomycetes</taxon>
        <taxon>Helotiales</taxon>
        <taxon>Sclerotiniaceae</taxon>
        <taxon>Botrytis</taxon>
    </lineage>
</organism>
<evidence type="ECO:0000313" key="3">
    <source>
        <dbReference type="Proteomes" id="UP000783213"/>
    </source>
</evidence>
<dbReference type="GeneID" id="62227433"/>
<accession>A0ABQ7J3B2</accession>
<name>A0ABQ7J3B2_9HELO</name>
<gene>
    <name evidence="2" type="ORF">EAE98_000658</name>
</gene>
<dbReference type="Pfam" id="PF20150">
    <property type="entry name" value="2EXR"/>
    <property type="match status" value="1"/>
</dbReference>
<proteinExistence type="predicted"/>
<protein>
    <recommendedName>
        <fullName evidence="1">2EXR domain-containing protein</fullName>
    </recommendedName>
</protein>
<keyword evidence="3" id="KW-1185">Reference proteome</keyword>
<feature type="domain" description="2EXR" evidence="1">
    <location>
        <begin position="92"/>
        <end position="215"/>
    </location>
</feature>
<sequence length="499" mass="55624">MPIVSKTYSRRRGGCHQRACNESRIGARGLTNISFYRPGFGRGFRHPSVPEVTCNSFPFSKCYQCRSMQDLRLQQSITESADTELSSTVPKFHQFPLLPVEIQSEIWSFAALHPRTIPILTHWIPPENLDTSISPHRGNAGSINITPLSRIPPLLHTCSSSRAIALLKYRIMSNEPRYLGEDLFDDEDLDENGLLIDGNYEITRGFYINPSVDILYFTSHVEDQYFKHNTNWNGNEPKDLKAGIFAETLHFPVNDVLDLLTGSEIDKEIRYLAFDLDLPGVGHRILGYDGLALSPIGNWTGLERVIFCLGGIDGVNNAAEKDEFPKDSKGKGKETFPIDKRHEYSSSVIDFEKETKLYGIRESFTGPSAGKGNALFKKCMSKYSQFSGDLVSQSEDWFECLKPTGSLGVDGRPAVSYTGTLGLGSLEQSGDMEGGERLDILPVIGFGVVSNYISGEERDRCGLEENPFEKMCYDGYVSFEKDEANENSVFGCSVVMGED</sequence>
<dbReference type="PANTHER" id="PTHR35910">
    <property type="entry name" value="2EXR DOMAIN-CONTAINING PROTEIN"/>
    <property type="match status" value="1"/>
</dbReference>
<dbReference type="Proteomes" id="UP000783213">
    <property type="component" value="Unassembled WGS sequence"/>
</dbReference>
<dbReference type="PANTHER" id="PTHR35910:SF6">
    <property type="entry name" value="2EXR DOMAIN-CONTAINING PROTEIN"/>
    <property type="match status" value="1"/>
</dbReference>
<reference evidence="2 3" key="1">
    <citation type="journal article" date="2020" name="Genome Biol. Evol.">
        <title>Comparative genomics of Sclerotiniaceae.</title>
        <authorList>
            <person name="Valero Jimenez C.A."/>
            <person name="Steentjes M."/>
            <person name="Scholten O.E."/>
            <person name="Van Kan J.A.L."/>
        </authorList>
    </citation>
    <scope>NUCLEOTIDE SEQUENCE [LARGE SCALE GENOMIC DNA]</scope>
    <source>
        <strain evidence="2 3">B1</strain>
    </source>
</reference>
<dbReference type="EMBL" id="RCSX01000001">
    <property type="protein sequence ID" value="KAF7940531.1"/>
    <property type="molecule type" value="Genomic_DNA"/>
</dbReference>
<evidence type="ECO:0000313" key="2">
    <source>
        <dbReference type="EMBL" id="KAF7940531.1"/>
    </source>
</evidence>
<comment type="caution">
    <text evidence="2">The sequence shown here is derived from an EMBL/GenBank/DDBJ whole genome shotgun (WGS) entry which is preliminary data.</text>
</comment>
<evidence type="ECO:0000259" key="1">
    <source>
        <dbReference type="Pfam" id="PF20150"/>
    </source>
</evidence>